<protein>
    <submittedName>
        <fullName evidence="1">Uncharacterized protein</fullName>
    </submittedName>
</protein>
<accession>A0ABQ8J317</accession>
<reference evidence="1 2" key="1">
    <citation type="journal article" date="2018" name="J. Allergy Clin. Immunol.">
        <title>High-quality assembly of Dermatophagoides pteronyssinus genome and transcriptome reveals a wide range of novel allergens.</title>
        <authorList>
            <person name="Liu X.Y."/>
            <person name="Yang K.Y."/>
            <person name="Wang M.Q."/>
            <person name="Kwok J.S."/>
            <person name="Zeng X."/>
            <person name="Yang Z."/>
            <person name="Xiao X.J."/>
            <person name="Lau C.P."/>
            <person name="Li Y."/>
            <person name="Huang Z.M."/>
            <person name="Ba J.G."/>
            <person name="Yim A.K."/>
            <person name="Ouyang C.Y."/>
            <person name="Ngai S.M."/>
            <person name="Chan T.F."/>
            <person name="Leung E.L."/>
            <person name="Liu L."/>
            <person name="Liu Z.G."/>
            <person name="Tsui S.K."/>
        </authorList>
    </citation>
    <scope>NUCLEOTIDE SEQUENCE [LARGE SCALE GENOMIC DNA]</scope>
    <source>
        <strain evidence="1">Derp</strain>
    </source>
</reference>
<name>A0ABQ8J317_DERPT</name>
<proteinExistence type="predicted"/>
<sequence length="65" mass="7505">MEEKKMKNVYLEDHYWYDDLILVHIMLFPFKLITKRAGGVDIGDVQVKFTGSLGLKCDFLPTIIG</sequence>
<evidence type="ECO:0000313" key="2">
    <source>
        <dbReference type="Proteomes" id="UP000887458"/>
    </source>
</evidence>
<dbReference type="Proteomes" id="UP000887458">
    <property type="component" value="Unassembled WGS sequence"/>
</dbReference>
<evidence type="ECO:0000313" key="1">
    <source>
        <dbReference type="EMBL" id="KAH9416969.1"/>
    </source>
</evidence>
<dbReference type="EMBL" id="NJHN03000083">
    <property type="protein sequence ID" value="KAH9416969.1"/>
    <property type="molecule type" value="Genomic_DNA"/>
</dbReference>
<gene>
    <name evidence="1" type="ORF">DERP_011698</name>
</gene>
<comment type="caution">
    <text evidence="1">The sequence shown here is derived from an EMBL/GenBank/DDBJ whole genome shotgun (WGS) entry which is preliminary data.</text>
</comment>
<organism evidence="1 2">
    <name type="scientific">Dermatophagoides pteronyssinus</name>
    <name type="common">European house dust mite</name>
    <dbReference type="NCBI Taxonomy" id="6956"/>
    <lineage>
        <taxon>Eukaryota</taxon>
        <taxon>Metazoa</taxon>
        <taxon>Ecdysozoa</taxon>
        <taxon>Arthropoda</taxon>
        <taxon>Chelicerata</taxon>
        <taxon>Arachnida</taxon>
        <taxon>Acari</taxon>
        <taxon>Acariformes</taxon>
        <taxon>Sarcoptiformes</taxon>
        <taxon>Astigmata</taxon>
        <taxon>Psoroptidia</taxon>
        <taxon>Analgoidea</taxon>
        <taxon>Pyroglyphidae</taxon>
        <taxon>Dermatophagoidinae</taxon>
        <taxon>Dermatophagoides</taxon>
    </lineage>
</organism>
<reference evidence="1 2" key="2">
    <citation type="journal article" date="2022" name="Mol. Biol. Evol.">
        <title>Comparative Genomics Reveals Insights into the Divergent Evolution of Astigmatic Mites and Household Pest Adaptations.</title>
        <authorList>
            <person name="Xiong Q."/>
            <person name="Wan A.T."/>
            <person name="Liu X."/>
            <person name="Fung C.S."/>
            <person name="Xiao X."/>
            <person name="Malainual N."/>
            <person name="Hou J."/>
            <person name="Wang L."/>
            <person name="Wang M."/>
            <person name="Yang K.Y."/>
            <person name="Cui Y."/>
            <person name="Leung E.L."/>
            <person name="Nong W."/>
            <person name="Shin S.K."/>
            <person name="Au S.W."/>
            <person name="Jeong K.Y."/>
            <person name="Chew F.T."/>
            <person name="Hui J.H."/>
            <person name="Leung T.F."/>
            <person name="Tungtrongchitr A."/>
            <person name="Zhong N."/>
            <person name="Liu Z."/>
            <person name="Tsui S.K."/>
        </authorList>
    </citation>
    <scope>NUCLEOTIDE SEQUENCE [LARGE SCALE GENOMIC DNA]</scope>
    <source>
        <strain evidence="1">Derp</strain>
    </source>
</reference>
<keyword evidence="2" id="KW-1185">Reference proteome</keyword>